<dbReference type="Proteomes" id="UP000248314">
    <property type="component" value="Unassembled WGS sequence"/>
</dbReference>
<name>A0A318IE34_9BACT</name>
<proteinExistence type="predicted"/>
<organism evidence="1 2">
    <name type="scientific">Hoylesella shahii DSM 15611 = JCM 12083</name>
    <dbReference type="NCBI Taxonomy" id="1122991"/>
    <lineage>
        <taxon>Bacteria</taxon>
        <taxon>Pseudomonadati</taxon>
        <taxon>Bacteroidota</taxon>
        <taxon>Bacteroidia</taxon>
        <taxon>Bacteroidales</taxon>
        <taxon>Prevotellaceae</taxon>
        <taxon>Hoylesella</taxon>
    </lineage>
</organism>
<evidence type="ECO:0000313" key="1">
    <source>
        <dbReference type="EMBL" id="PXX23001.1"/>
    </source>
</evidence>
<gene>
    <name evidence="1" type="ORF">EJ73_00982</name>
</gene>
<dbReference type="AlphaFoldDB" id="A0A318IE34"/>
<evidence type="ECO:0000313" key="2">
    <source>
        <dbReference type="Proteomes" id="UP000248314"/>
    </source>
</evidence>
<dbReference type="EMBL" id="QJJX01000008">
    <property type="protein sequence ID" value="PXX23001.1"/>
    <property type="molecule type" value="Genomic_DNA"/>
</dbReference>
<accession>A0A318IE34</accession>
<sequence length="61" mass="7236">MPILPFLAMYFMPRKGFVYTIEADIYTFHYVFSTIPQRILHHFALRLAAKRTPFSSKTHCI</sequence>
<keyword evidence="2" id="KW-1185">Reference proteome</keyword>
<comment type="caution">
    <text evidence="1">The sequence shown here is derived from an EMBL/GenBank/DDBJ whole genome shotgun (WGS) entry which is preliminary data.</text>
</comment>
<reference evidence="1 2" key="1">
    <citation type="submission" date="2018-05" db="EMBL/GenBank/DDBJ databases">
        <title>Genomic Encyclopedia of Type Strains, Phase I: the one thousand microbial genomes (KMG-I) project.</title>
        <authorList>
            <person name="Kyrpides N."/>
        </authorList>
    </citation>
    <scope>NUCLEOTIDE SEQUENCE [LARGE SCALE GENOMIC DNA]</scope>
    <source>
        <strain evidence="1 2">DSM 15611</strain>
    </source>
</reference>
<protein>
    <submittedName>
        <fullName evidence="1">Uncharacterized protein</fullName>
    </submittedName>
</protein>